<gene>
    <name evidence="7" type="primary">caf1M</name>
    <name evidence="7" type="ORF">NCTC10392_05555</name>
</gene>
<dbReference type="PRINTS" id="PR00969">
    <property type="entry name" value="CHAPERONPILI"/>
</dbReference>
<name>A0A379IL51_PSEFL</name>
<evidence type="ECO:0000313" key="7">
    <source>
        <dbReference type="EMBL" id="SUD34467.1"/>
    </source>
</evidence>
<organism evidence="7 8">
    <name type="scientific">Pseudomonas fluorescens</name>
    <dbReference type="NCBI Taxonomy" id="294"/>
    <lineage>
        <taxon>Bacteria</taxon>
        <taxon>Pseudomonadati</taxon>
        <taxon>Pseudomonadota</taxon>
        <taxon>Gammaproteobacteria</taxon>
        <taxon>Pseudomonadales</taxon>
        <taxon>Pseudomonadaceae</taxon>
        <taxon>Pseudomonas</taxon>
    </lineage>
</organism>
<evidence type="ECO:0000256" key="5">
    <source>
        <dbReference type="ARBA" id="ARBA00023186"/>
    </source>
</evidence>
<feature type="domain" description="Pili assembly chaperone N-terminal" evidence="6">
    <location>
        <begin position="56"/>
        <end position="170"/>
    </location>
</feature>
<comment type="similarity">
    <text evidence="2">Belongs to the periplasmic pilus chaperone family.</text>
</comment>
<dbReference type="OrthoDB" id="8585185at2"/>
<sequence>MKFPELIGCFYVGAFQKFVLGCCGESTVNGFFKSSVALFLYASLLLCASRLAVADGMRPETTVVVLYEEDGEATINVKNTDPGPALLHSVIENIPQDQEPLLIVTPPITRVEAGETQLVRFISTAGVPLKTQRLKRVSFEGIPQSRGPGGTTIGITLRQNLPLILHPKGLARHQAPWELLKWKRQDAGLVVHNDSAYVVRLAPELQLLPGKQLAALPRSYVLPGEVLAVETRSSLADVTSVVLQPATVYGFTVDSYQAEVADHGI</sequence>
<dbReference type="InterPro" id="IPR001829">
    <property type="entry name" value="Pili_assmbl_chaperone_bac"/>
</dbReference>
<dbReference type="InterPro" id="IPR036316">
    <property type="entry name" value="Pili_assmbl_chap_C_dom_sf"/>
</dbReference>
<dbReference type="GO" id="GO:0071555">
    <property type="term" value="P:cell wall organization"/>
    <property type="evidence" value="ECO:0007669"/>
    <property type="project" value="InterPro"/>
</dbReference>
<dbReference type="Pfam" id="PF00345">
    <property type="entry name" value="PapD_N"/>
    <property type="match status" value="1"/>
</dbReference>
<proteinExistence type="inferred from homology"/>
<dbReference type="GO" id="GO:0030288">
    <property type="term" value="C:outer membrane-bounded periplasmic space"/>
    <property type="evidence" value="ECO:0007669"/>
    <property type="project" value="InterPro"/>
</dbReference>
<dbReference type="RefSeq" id="WP_080727719.1">
    <property type="nucleotide sequence ID" value="NZ_CP008896.1"/>
</dbReference>
<accession>A0A379IL51</accession>
<dbReference type="InterPro" id="IPR008962">
    <property type="entry name" value="PapD-like_sf"/>
</dbReference>
<dbReference type="Proteomes" id="UP000255125">
    <property type="component" value="Unassembled WGS sequence"/>
</dbReference>
<dbReference type="Gene3D" id="2.60.40.10">
    <property type="entry name" value="Immunoglobulins"/>
    <property type="match status" value="1"/>
</dbReference>
<dbReference type="PANTHER" id="PTHR30251:SF3">
    <property type="entry name" value="FIMBRIAL CHAPARONE PROTEIN"/>
    <property type="match status" value="1"/>
</dbReference>
<protein>
    <submittedName>
        <fullName evidence="7">Putative fimbrial chaperone</fullName>
    </submittedName>
</protein>
<dbReference type="SUPFAM" id="SSF49354">
    <property type="entry name" value="PapD-like"/>
    <property type="match status" value="1"/>
</dbReference>
<keyword evidence="5" id="KW-0143">Chaperone</keyword>
<dbReference type="PANTHER" id="PTHR30251">
    <property type="entry name" value="PILUS ASSEMBLY CHAPERONE"/>
    <property type="match status" value="1"/>
</dbReference>
<dbReference type="NCBIfam" id="NF007392">
    <property type="entry name" value="PRK09918.1"/>
    <property type="match status" value="1"/>
</dbReference>
<dbReference type="EMBL" id="UGUS01000002">
    <property type="protein sequence ID" value="SUD34467.1"/>
    <property type="molecule type" value="Genomic_DNA"/>
</dbReference>
<evidence type="ECO:0000256" key="1">
    <source>
        <dbReference type="ARBA" id="ARBA00004418"/>
    </source>
</evidence>
<dbReference type="InterPro" id="IPR013783">
    <property type="entry name" value="Ig-like_fold"/>
</dbReference>
<dbReference type="InterPro" id="IPR016147">
    <property type="entry name" value="Pili_assmbl_chaperone_N"/>
</dbReference>
<dbReference type="InterPro" id="IPR050643">
    <property type="entry name" value="Periplasmic_pilus_chap"/>
</dbReference>
<dbReference type="SUPFAM" id="SSF49584">
    <property type="entry name" value="Periplasmic chaperone C-domain"/>
    <property type="match status" value="1"/>
</dbReference>
<keyword evidence="4" id="KW-0574">Periplasm</keyword>
<evidence type="ECO:0000256" key="2">
    <source>
        <dbReference type="ARBA" id="ARBA00007399"/>
    </source>
</evidence>
<keyword evidence="3" id="KW-0732">Signal</keyword>
<evidence type="ECO:0000256" key="4">
    <source>
        <dbReference type="ARBA" id="ARBA00022764"/>
    </source>
</evidence>
<comment type="subcellular location">
    <subcellularLocation>
        <location evidence="1">Periplasm</location>
    </subcellularLocation>
</comment>
<evidence type="ECO:0000313" key="8">
    <source>
        <dbReference type="Proteomes" id="UP000255125"/>
    </source>
</evidence>
<evidence type="ECO:0000259" key="6">
    <source>
        <dbReference type="Pfam" id="PF00345"/>
    </source>
</evidence>
<reference evidence="7 8" key="1">
    <citation type="submission" date="2018-06" db="EMBL/GenBank/DDBJ databases">
        <authorList>
            <consortium name="Pathogen Informatics"/>
            <person name="Doyle S."/>
        </authorList>
    </citation>
    <scope>NUCLEOTIDE SEQUENCE [LARGE SCALE GENOMIC DNA]</scope>
    <source>
        <strain evidence="7 8">NCTC10392</strain>
    </source>
</reference>
<evidence type="ECO:0000256" key="3">
    <source>
        <dbReference type="ARBA" id="ARBA00022729"/>
    </source>
</evidence>
<dbReference type="AlphaFoldDB" id="A0A379IL51"/>